<evidence type="ECO:0000256" key="4">
    <source>
        <dbReference type="ARBA" id="ARBA00022519"/>
    </source>
</evidence>
<evidence type="ECO:0000313" key="12">
    <source>
        <dbReference type="Proteomes" id="UP000266178"/>
    </source>
</evidence>
<accession>A0A399F6W8</accession>
<dbReference type="PANTHER" id="PTHR35011">
    <property type="entry name" value="2,3-DIKETO-L-GULONATE TRAP TRANSPORTER SMALL PERMEASE PROTEIN YIAM"/>
    <property type="match status" value="1"/>
</dbReference>
<comment type="similarity">
    <text evidence="8">Belongs to the TRAP transporter small permease family.</text>
</comment>
<gene>
    <name evidence="11" type="ORF">Mgrana_01723</name>
</gene>
<keyword evidence="7 9" id="KW-0472">Membrane</keyword>
<comment type="caution">
    <text evidence="11">The sequence shown here is derived from an EMBL/GenBank/DDBJ whole genome shotgun (WGS) entry which is preliminary data.</text>
</comment>
<feature type="transmembrane region" description="Helical" evidence="9">
    <location>
        <begin position="102"/>
        <end position="127"/>
    </location>
</feature>
<feature type="transmembrane region" description="Helical" evidence="9">
    <location>
        <begin position="32"/>
        <end position="54"/>
    </location>
</feature>
<dbReference type="PANTHER" id="PTHR35011:SF4">
    <property type="entry name" value="SLL1102 PROTEIN"/>
    <property type="match status" value="1"/>
</dbReference>
<dbReference type="InterPro" id="IPR007387">
    <property type="entry name" value="TRAP_DctQ"/>
</dbReference>
<keyword evidence="6 9" id="KW-1133">Transmembrane helix</keyword>
<reference evidence="11 12" key="1">
    <citation type="submission" date="2018-08" db="EMBL/GenBank/DDBJ databases">
        <title>Meiothermus granaticius genome AF-68 sequencing project.</title>
        <authorList>
            <person name="Da Costa M.S."/>
            <person name="Albuquerque L."/>
            <person name="Raposo P."/>
            <person name="Froufe H.J.C."/>
            <person name="Barroso C.S."/>
            <person name="Egas C."/>
        </authorList>
    </citation>
    <scope>NUCLEOTIDE SEQUENCE [LARGE SCALE GENOMIC DNA]</scope>
    <source>
        <strain evidence="11 12">AF-68</strain>
    </source>
</reference>
<feature type="transmembrane region" description="Helical" evidence="9">
    <location>
        <begin position="60"/>
        <end position="81"/>
    </location>
</feature>
<evidence type="ECO:0000256" key="8">
    <source>
        <dbReference type="ARBA" id="ARBA00038436"/>
    </source>
</evidence>
<evidence type="ECO:0000256" key="3">
    <source>
        <dbReference type="ARBA" id="ARBA00022475"/>
    </source>
</evidence>
<dbReference type="Proteomes" id="UP000266178">
    <property type="component" value="Unassembled WGS sequence"/>
</dbReference>
<dbReference type="Pfam" id="PF04290">
    <property type="entry name" value="DctQ"/>
    <property type="match status" value="1"/>
</dbReference>
<proteinExistence type="inferred from homology"/>
<dbReference type="AlphaFoldDB" id="A0A399F6W8"/>
<evidence type="ECO:0000256" key="9">
    <source>
        <dbReference type="SAM" id="Phobius"/>
    </source>
</evidence>
<comment type="subcellular location">
    <subcellularLocation>
        <location evidence="1">Cell inner membrane</location>
        <topology evidence="1">Multi-pass membrane protein</topology>
    </subcellularLocation>
</comment>
<dbReference type="InterPro" id="IPR055348">
    <property type="entry name" value="DctQ"/>
</dbReference>
<dbReference type="EMBL" id="QWLB01000020">
    <property type="protein sequence ID" value="RIH92427.1"/>
    <property type="molecule type" value="Genomic_DNA"/>
</dbReference>
<keyword evidence="3" id="KW-1003">Cell membrane</keyword>
<evidence type="ECO:0000256" key="2">
    <source>
        <dbReference type="ARBA" id="ARBA00022448"/>
    </source>
</evidence>
<organism evidence="11 12">
    <name type="scientific">Meiothermus granaticius NBRC 107808</name>
    <dbReference type="NCBI Taxonomy" id="1227551"/>
    <lineage>
        <taxon>Bacteria</taxon>
        <taxon>Thermotogati</taxon>
        <taxon>Deinococcota</taxon>
        <taxon>Deinococci</taxon>
        <taxon>Thermales</taxon>
        <taxon>Thermaceae</taxon>
        <taxon>Meiothermus</taxon>
    </lineage>
</organism>
<evidence type="ECO:0000256" key="6">
    <source>
        <dbReference type="ARBA" id="ARBA00022989"/>
    </source>
</evidence>
<feature type="domain" description="Tripartite ATP-independent periplasmic transporters DctQ component" evidence="10">
    <location>
        <begin position="42"/>
        <end position="172"/>
    </location>
</feature>
<keyword evidence="4" id="KW-0997">Cell inner membrane</keyword>
<evidence type="ECO:0000256" key="7">
    <source>
        <dbReference type="ARBA" id="ARBA00023136"/>
    </source>
</evidence>
<evidence type="ECO:0000313" key="11">
    <source>
        <dbReference type="EMBL" id="RIH92427.1"/>
    </source>
</evidence>
<evidence type="ECO:0000256" key="5">
    <source>
        <dbReference type="ARBA" id="ARBA00022692"/>
    </source>
</evidence>
<evidence type="ECO:0000256" key="1">
    <source>
        <dbReference type="ARBA" id="ARBA00004429"/>
    </source>
</evidence>
<keyword evidence="2" id="KW-0813">Transport</keyword>
<name>A0A399F6W8_9DEIN</name>
<sequence length="205" mass="23029">MGPTQNREAQQVNALLQIARAIDALNLNVNRVVIWLVLLATLVSAGNAVVRYAFNTSSNAWLELQWFMFSAIFLLGAAYTLQKNGHVRVDVLYSRYSPRLQIWVDLLGGLLFLIPTCIVIIVTTVPWVTNSIKIMENSPNPGGLPWWPIKLLLPVAIFLLLLQAISEVIKRIAMLTGHLPPTQYIPDEEAEILELKEVVEKKEHP</sequence>
<keyword evidence="5 9" id="KW-0812">Transmembrane</keyword>
<evidence type="ECO:0000259" key="10">
    <source>
        <dbReference type="Pfam" id="PF04290"/>
    </source>
</evidence>
<feature type="transmembrane region" description="Helical" evidence="9">
    <location>
        <begin position="147"/>
        <end position="165"/>
    </location>
</feature>
<keyword evidence="12" id="KW-1185">Reference proteome</keyword>
<protein>
    <submittedName>
        <fullName evidence="11">Tripartite ATP-independent periplasmic transporter, DctQ component</fullName>
    </submittedName>
</protein>
<dbReference type="GO" id="GO:0005886">
    <property type="term" value="C:plasma membrane"/>
    <property type="evidence" value="ECO:0007669"/>
    <property type="project" value="UniProtKB-SubCell"/>
</dbReference>